<evidence type="ECO:0000259" key="6">
    <source>
        <dbReference type="PROSITE" id="PS50054"/>
    </source>
</evidence>
<evidence type="ECO:0000313" key="8">
    <source>
        <dbReference type="EMBL" id="KAI2657811.1"/>
    </source>
</evidence>
<evidence type="ECO:0000259" key="7">
    <source>
        <dbReference type="PROSITE" id="PS50056"/>
    </source>
</evidence>
<evidence type="ECO:0000313" key="9">
    <source>
        <dbReference type="Proteomes" id="UP000830375"/>
    </source>
</evidence>
<dbReference type="InterPro" id="IPR000387">
    <property type="entry name" value="Tyr_Pase_dom"/>
</dbReference>
<keyword evidence="9" id="KW-1185">Reference proteome</keyword>
<feature type="domain" description="Tyrosine specific protein phosphatases" evidence="7">
    <location>
        <begin position="565"/>
        <end position="622"/>
    </location>
</feature>
<comment type="catalytic activity">
    <reaction evidence="5">
        <text>O-phospho-L-threonyl-[protein] + H2O = L-threonyl-[protein] + phosphate</text>
        <dbReference type="Rhea" id="RHEA:47004"/>
        <dbReference type="Rhea" id="RHEA-COMP:11060"/>
        <dbReference type="Rhea" id="RHEA-COMP:11605"/>
        <dbReference type="ChEBI" id="CHEBI:15377"/>
        <dbReference type="ChEBI" id="CHEBI:30013"/>
        <dbReference type="ChEBI" id="CHEBI:43474"/>
        <dbReference type="ChEBI" id="CHEBI:61977"/>
        <dbReference type="EC" id="3.1.3.16"/>
    </reaction>
</comment>
<feature type="domain" description="Tyrosine-protein phosphatase" evidence="6">
    <location>
        <begin position="690"/>
        <end position="852"/>
    </location>
</feature>
<dbReference type="SMART" id="SM00195">
    <property type="entry name" value="DSPc"/>
    <property type="match status" value="4"/>
</dbReference>
<dbReference type="PROSITE" id="PS50054">
    <property type="entry name" value="TYR_PHOSPHATASE_DUAL"/>
    <property type="match status" value="4"/>
</dbReference>
<feature type="domain" description="Tyrosine specific protein phosphatases" evidence="7">
    <location>
        <begin position="274"/>
        <end position="333"/>
    </location>
</feature>
<dbReference type="InterPro" id="IPR020422">
    <property type="entry name" value="TYR_PHOSPHATASE_DUAL_dom"/>
</dbReference>
<comment type="caution">
    <text evidence="8">The sequence shown here is derived from an EMBL/GenBank/DDBJ whole genome shotgun (WGS) entry which is preliminary data.</text>
</comment>
<feature type="domain" description="Tyrosine specific protein phosphatases" evidence="7">
    <location>
        <begin position="117"/>
        <end position="168"/>
    </location>
</feature>
<sequence length="852" mass="95008">MAKILVSLEVTEISLYVAFRVSITVNHQGERLLPPYRDGKNASRPVDTAHGVKEDVCRALSNGRLGLSYGLWRLGITHVLNAAHGKMCCKGSDDFYGTTVKYYGVPANDLPTFDISPFFYPSAHYIHDALSTTAAKVFVHCAVGVSRSAALVLAYLMIYCNYSLVDAILKSDLGQFRKMTAQKNKHGLLAIKELENILDTCKLDLNPVDEVWPNLYIGNVAIAQNRNALKKMGITHVLNAAHSKQGSIGDQSYYGSTIVYYGIPAEDSSSFDLSVYFKLASDFIHKALRKKNGKVLVHCIMGMSRSATLVLAYLMMRQRLTLRTAIQTVVLRRAIYPNSNFLSLLLDLDIQLQRKRMLSKSSPDLTVEEPEAQRGNSLQRHICGLAVDNVPDQGEKSRQSENEGKKRATGCKIAEVECQCAHSLLATRRFHERRPQVGSTSSVIISNTILQFSNRKRSFFKHFWGRMSLKELCAYETPSVAEMQNFMLADRRPTGHVNQVWPNVYIGNEVAARDKPMLYSMGITHIVNAASGPPHVNTGPRFYRDMDIDYFGVEADDSSDFIISVFFYPTARFIRAALSKNGRVFVHCLMGVSRSATLVLAFLMICEDLTLMEAIKAVRQHRDICPNPGFLNQLRHLDMSLVRERKKKLEAYKLKAPKDKPLASQMQAVYETPSISDLQCLLLTNRQPFGPVSLIWPGLYIGDESAARDKGLLADLGITHIVNCADGPHRINTGAQFYSDMSISYCGVEASDHPQFDLSQYFCSTASFIKAALTQNGKSDFLDLFLTNFVSKVLVHCAMGVSRSGALVLAFLMMCENLTITDAIIAVRLNRGICPNSGFLEQLRTLDNHLKR</sequence>
<dbReference type="Pfam" id="PF00782">
    <property type="entry name" value="DSPc"/>
    <property type="match status" value="4"/>
</dbReference>
<evidence type="ECO:0000256" key="1">
    <source>
        <dbReference type="ARBA" id="ARBA00008601"/>
    </source>
</evidence>
<feature type="domain" description="Tyrosine-protein phosphatase" evidence="6">
    <location>
        <begin position="206"/>
        <end position="354"/>
    </location>
</feature>
<feature type="domain" description="Tyrosine-protein phosphatase" evidence="6">
    <location>
        <begin position="44"/>
        <end position="200"/>
    </location>
</feature>
<evidence type="ECO:0000256" key="2">
    <source>
        <dbReference type="ARBA" id="ARBA00022801"/>
    </source>
</evidence>
<evidence type="ECO:0000256" key="5">
    <source>
        <dbReference type="ARBA" id="ARBA00048336"/>
    </source>
</evidence>
<dbReference type="PANTHER" id="PTHR45682:SF10">
    <property type="entry name" value="DUAL SPECIFICITY PROTEIN PHOSPHATASE 13 ISOFORM B"/>
    <property type="match status" value="1"/>
</dbReference>
<dbReference type="Gene3D" id="3.90.190.10">
    <property type="entry name" value="Protein tyrosine phosphatase superfamily"/>
    <property type="match status" value="4"/>
</dbReference>
<dbReference type="Proteomes" id="UP000830375">
    <property type="component" value="Unassembled WGS sequence"/>
</dbReference>
<dbReference type="EMBL" id="JACTAM010000013">
    <property type="protein sequence ID" value="KAI2657811.1"/>
    <property type="molecule type" value="Genomic_DNA"/>
</dbReference>
<accession>A0ABQ8M5I2</accession>
<reference evidence="8 9" key="1">
    <citation type="submission" date="2022-01" db="EMBL/GenBank/DDBJ databases">
        <title>A high-quality chromosome-level genome assembly of rohu carp, Labeo rohita.</title>
        <authorList>
            <person name="Arick M.A. II"/>
            <person name="Hsu C.-Y."/>
            <person name="Magbanua Z."/>
            <person name="Pechanova O."/>
            <person name="Grover C."/>
            <person name="Miller E."/>
            <person name="Thrash A."/>
            <person name="Ezzel L."/>
            <person name="Alam S."/>
            <person name="Benzie J."/>
            <person name="Hamilton M."/>
            <person name="Karsi A."/>
            <person name="Lawrence M.L."/>
            <person name="Peterson D.G."/>
        </authorList>
    </citation>
    <scope>NUCLEOTIDE SEQUENCE [LARGE SCALE GENOMIC DNA]</scope>
    <source>
        <strain evidence="9">BAU-BD-2019</strain>
        <tissue evidence="8">Blood</tissue>
    </source>
</reference>
<dbReference type="PROSITE" id="PS00383">
    <property type="entry name" value="TYR_PHOSPHATASE_1"/>
    <property type="match status" value="4"/>
</dbReference>
<comment type="catalytic activity">
    <reaction evidence="4">
        <text>O-phospho-L-seryl-[protein] + H2O = L-seryl-[protein] + phosphate</text>
        <dbReference type="Rhea" id="RHEA:20629"/>
        <dbReference type="Rhea" id="RHEA-COMP:9863"/>
        <dbReference type="Rhea" id="RHEA-COMP:11604"/>
        <dbReference type="ChEBI" id="CHEBI:15377"/>
        <dbReference type="ChEBI" id="CHEBI:29999"/>
        <dbReference type="ChEBI" id="CHEBI:43474"/>
        <dbReference type="ChEBI" id="CHEBI:83421"/>
        <dbReference type="EC" id="3.1.3.16"/>
    </reaction>
</comment>
<name>A0ABQ8M5I2_LABRO</name>
<comment type="similarity">
    <text evidence="1">Belongs to the protein-tyrosine phosphatase family. Non-receptor class dual specificity subfamily.</text>
</comment>
<dbReference type="PRINTS" id="PR01908">
    <property type="entry name" value="ADSPHPHTASE"/>
</dbReference>
<proteinExistence type="inferred from homology"/>
<evidence type="ECO:0000256" key="3">
    <source>
        <dbReference type="ARBA" id="ARBA00022912"/>
    </source>
</evidence>
<dbReference type="PROSITE" id="PS50056">
    <property type="entry name" value="TYR_PHOSPHATASE_2"/>
    <property type="match status" value="4"/>
</dbReference>
<dbReference type="InterPro" id="IPR020405">
    <property type="entry name" value="Atypical_DUSP_subfamA"/>
</dbReference>
<dbReference type="InterPro" id="IPR000340">
    <property type="entry name" value="Dual-sp_phosphatase_cat-dom"/>
</dbReference>
<gene>
    <name evidence="8" type="ORF">H4Q32_009217</name>
</gene>
<dbReference type="PANTHER" id="PTHR45682">
    <property type="entry name" value="AGAP008228-PA"/>
    <property type="match status" value="1"/>
</dbReference>
<keyword evidence="3" id="KW-0904">Protein phosphatase</keyword>
<dbReference type="CDD" id="cd14515">
    <property type="entry name" value="DUSP3-like"/>
    <property type="match status" value="1"/>
</dbReference>
<feature type="domain" description="Tyrosine-protein phosphatase" evidence="6">
    <location>
        <begin position="496"/>
        <end position="643"/>
    </location>
</feature>
<dbReference type="PRINTS" id="PR01909">
    <property type="entry name" value="ADSPHPHTASEA"/>
</dbReference>
<dbReference type="InterPro" id="IPR029021">
    <property type="entry name" value="Prot-tyrosine_phosphatase-like"/>
</dbReference>
<protein>
    <submittedName>
        <fullName evidence="8">Dual specificity protein phosphatase 13 isoform B</fullName>
    </submittedName>
</protein>
<keyword evidence="2" id="KW-0378">Hydrolase</keyword>
<evidence type="ECO:0000256" key="4">
    <source>
        <dbReference type="ARBA" id="ARBA00047761"/>
    </source>
</evidence>
<dbReference type="SUPFAM" id="SSF52799">
    <property type="entry name" value="(Phosphotyrosine protein) phosphatases II"/>
    <property type="match status" value="4"/>
</dbReference>
<organism evidence="8 9">
    <name type="scientific">Labeo rohita</name>
    <name type="common">Indian major carp</name>
    <name type="synonym">Cyprinus rohita</name>
    <dbReference type="NCBI Taxonomy" id="84645"/>
    <lineage>
        <taxon>Eukaryota</taxon>
        <taxon>Metazoa</taxon>
        <taxon>Chordata</taxon>
        <taxon>Craniata</taxon>
        <taxon>Vertebrata</taxon>
        <taxon>Euteleostomi</taxon>
        <taxon>Actinopterygii</taxon>
        <taxon>Neopterygii</taxon>
        <taxon>Teleostei</taxon>
        <taxon>Ostariophysi</taxon>
        <taxon>Cypriniformes</taxon>
        <taxon>Cyprinidae</taxon>
        <taxon>Labeoninae</taxon>
        <taxon>Labeonini</taxon>
        <taxon>Labeo</taxon>
    </lineage>
</organism>
<feature type="domain" description="Tyrosine specific protein phosphatases" evidence="7">
    <location>
        <begin position="766"/>
        <end position="831"/>
    </location>
</feature>
<dbReference type="InterPro" id="IPR016130">
    <property type="entry name" value="Tyr_Pase_AS"/>
</dbReference>